<dbReference type="AlphaFoldDB" id="A0A9N9C7B3"/>
<protein>
    <submittedName>
        <fullName evidence="2">2639_t:CDS:1</fullName>
    </submittedName>
</protein>
<dbReference type="InterPro" id="IPR051218">
    <property type="entry name" value="Sec_MonoDiacylglyc_Lipase"/>
</dbReference>
<dbReference type="CDD" id="cd00519">
    <property type="entry name" value="Lipase_3"/>
    <property type="match status" value="1"/>
</dbReference>
<sequence length="262" mass="29498">MAALGKPTFTSRKPFFNLDLAETLLFLSSVVYLREEAEVRKAVKHLSQIQDNLKNKENVEKADIEQVFQALDNADNGVRKVVNDWNIQFKSVSELGTSKGVYAGLFWSVKHNFIVVSFKDNPGSVLAKKGFPHLRIIEAINVKAKDIRRKNKKDRVNIWITGHSLGASLATLFYARLLKLPGILSSDCVLRDVYSFAGLAVGDSNFSSEFSSRYNESDTTLWRIICEQDIAPHLPPNNGAFRALRQYLTSNDILNYFHVGDT</sequence>
<keyword evidence="3" id="KW-1185">Reference proteome</keyword>
<feature type="non-terminal residue" evidence="2">
    <location>
        <position position="1"/>
    </location>
</feature>
<gene>
    <name evidence="2" type="ORF">RFULGI_LOCUS6181</name>
</gene>
<dbReference type="PANTHER" id="PTHR45856:SF24">
    <property type="entry name" value="FUNGAL LIPASE-LIKE DOMAIN-CONTAINING PROTEIN"/>
    <property type="match status" value="1"/>
</dbReference>
<comment type="caution">
    <text evidence="2">The sequence shown here is derived from an EMBL/GenBank/DDBJ whole genome shotgun (WGS) entry which is preliminary data.</text>
</comment>
<dbReference type="SUPFAM" id="SSF53474">
    <property type="entry name" value="alpha/beta-Hydrolases"/>
    <property type="match status" value="1"/>
</dbReference>
<dbReference type="Proteomes" id="UP000789396">
    <property type="component" value="Unassembled WGS sequence"/>
</dbReference>
<name>A0A9N9C7B3_9GLOM</name>
<dbReference type="PANTHER" id="PTHR45856">
    <property type="entry name" value="ALPHA/BETA-HYDROLASES SUPERFAMILY PROTEIN"/>
    <property type="match status" value="1"/>
</dbReference>
<dbReference type="Pfam" id="PF01764">
    <property type="entry name" value="Lipase_3"/>
    <property type="match status" value="1"/>
</dbReference>
<dbReference type="EMBL" id="CAJVPZ010007715">
    <property type="protein sequence ID" value="CAG8589705.1"/>
    <property type="molecule type" value="Genomic_DNA"/>
</dbReference>
<feature type="domain" description="Fungal lipase-type" evidence="1">
    <location>
        <begin position="104"/>
        <end position="237"/>
    </location>
</feature>
<organism evidence="2 3">
    <name type="scientific">Racocetra fulgida</name>
    <dbReference type="NCBI Taxonomy" id="60492"/>
    <lineage>
        <taxon>Eukaryota</taxon>
        <taxon>Fungi</taxon>
        <taxon>Fungi incertae sedis</taxon>
        <taxon>Mucoromycota</taxon>
        <taxon>Glomeromycotina</taxon>
        <taxon>Glomeromycetes</taxon>
        <taxon>Diversisporales</taxon>
        <taxon>Gigasporaceae</taxon>
        <taxon>Racocetra</taxon>
    </lineage>
</organism>
<dbReference type="OrthoDB" id="426718at2759"/>
<dbReference type="GO" id="GO:0006629">
    <property type="term" value="P:lipid metabolic process"/>
    <property type="evidence" value="ECO:0007669"/>
    <property type="project" value="InterPro"/>
</dbReference>
<evidence type="ECO:0000313" key="2">
    <source>
        <dbReference type="EMBL" id="CAG8589705.1"/>
    </source>
</evidence>
<reference evidence="2" key="1">
    <citation type="submission" date="2021-06" db="EMBL/GenBank/DDBJ databases">
        <authorList>
            <person name="Kallberg Y."/>
            <person name="Tangrot J."/>
            <person name="Rosling A."/>
        </authorList>
    </citation>
    <scope>NUCLEOTIDE SEQUENCE</scope>
    <source>
        <strain evidence="2">IN212</strain>
    </source>
</reference>
<dbReference type="InterPro" id="IPR029058">
    <property type="entry name" value="AB_hydrolase_fold"/>
</dbReference>
<evidence type="ECO:0000259" key="1">
    <source>
        <dbReference type="Pfam" id="PF01764"/>
    </source>
</evidence>
<evidence type="ECO:0000313" key="3">
    <source>
        <dbReference type="Proteomes" id="UP000789396"/>
    </source>
</evidence>
<dbReference type="InterPro" id="IPR002921">
    <property type="entry name" value="Fungal_lipase-type"/>
</dbReference>
<accession>A0A9N9C7B3</accession>
<dbReference type="Gene3D" id="3.40.50.1820">
    <property type="entry name" value="alpha/beta hydrolase"/>
    <property type="match status" value="1"/>
</dbReference>
<proteinExistence type="predicted"/>